<evidence type="ECO:0000256" key="15">
    <source>
        <dbReference type="RuleBase" id="RU004016"/>
    </source>
</evidence>
<evidence type="ECO:0000256" key="7">
    <source>
        <dbReference type="ARBA" id="ARBA00022729"/>
    </source>
</evidence>
<keyword evidence="5 18" id="KW-0121">Carboxypeptidase</keyword>
<dbReference type="EC" id="3.4.16.4" evidence="4"/>
<evidence type="ECO:0000256" key="8">
    <source>
        <dbReference type="ARBA" id="ARBA00022801"/>
    </source>
</evidence>
<evidence type="ECO:0000256" key="13">
    <source>
        <dbReference type="PIRSR" id="PIRSR618044-1"/>
    </source>
</evidence>
<comment type="catalytic activity">
    <reaction evidence="12">
        <text>Preferential cleavage: (Ac)2-L-Lys-D-Ala-|-D-Ala. Also transpeptidation of peptidyl-alanyl moieties that are N-acyl substituents of D-alanine.</text>
        <dbReference type="EC" id="3.4.16.4"/>
    </reaction>
</comment>
<evidence type="ECO:0000256" key="10">
    <source>
        <dbReference type="ARBA" id="ARBA00022984"/>
    </source>
</evidence>
<dbReference type="SUPFAM" id="SSF56601">
    <property type="entry name" value="beta-lactamase/transpeptidase-like"/>
    <property type="match status" value="1"/>
</dbReference>
<dbReference type="InterPro" id="IPR018044">
    <property type="entry name" value="Peptidase_S11"/>
</dbReference>
<comment type="pathway">
    <text evidence="2">Cell wall biogenesis; peptidoglycan biosynthesis.</text>
</comment>
<evidence type="ECO:0000313" key="19">
    <source>
        <dbReference type="Proteomes" id="UP000806542"/>
    </source>
</evidence>
<comment type="caution">
    <text evidence="18">The sequence shown here is derived from an EMBL/GenBank/DDBJ whole genome shotgun (WGS) entry which is preliminary data.</text>
</comment>
<feature type="active site" evidence="13">
    <location>
        <position position="126"/>
    </location>
</feature>
<feature type="active site" description="Proton acceptor" evidence="13">
    <location>
        <position position="69"/>
    </location>
</feature>
<dbReference type="AlphaFoldDB" id="A0A9D5M0T4"/>
<accession>A0A9D5M0T4</accession>
<evidence type="ECO:0000256" key="6">
    <source>
        <dbReference type="ARBA" id="ARBA00022670"/>
    </source>
</evidence>
<evidence type="ECO:0000256" key="1">
    <source>
        <dbReference type="ARBA" id="ARBA00003217"/>
    </source>
</evidence>
<evidence type="ECO:0000259" key="17">
    <source>
        <dbReference type="SMART" id="SM00936"/>
    </source>
</evidence>
<dbReference type="GO" id="GO:0008360">
    <property type="term" value="P:regulation of cell shape"/>
    <property type="evidence" value="ECO:0007669"/>
    <property type="project" value="UniProtKB-KW"/>
</dbReference>
<dbReference type="GO" id="GO:0006508">
    <property type="term" value="P:proteolysis"/>
    <property type="evidence" value="ECO:0007669"/>
    <property type="project" value="UniProtKB-KW"/>
</dbReference>
<comment type="function">
    <text evidence="1">Removes C-terminal D-alanyl residues from sugar-peptide cell wall precursors.</text>
</comment>
<evidence type="ECO:0000313" key="18">
    <source>
        <dbReference type="EMBL" id="MBE5040185.1"/>
    </source>
</evidence>
<name>A0A9D5M0T4_9FIRM</name>
<feature type="chain" id="PRO_5039660015" description="serine-type D-Ala-D-Ala carboxypeptidase" evidence="16">
    <location>
        <begin position="23"/>
        <end position="386"/>
    </location>
</feature>
<dbReference type="InterPro" id="IPR015956">
    <property type="entry name" value="Peniciliin-bd_prot_C_sf"/>
</dbReference>
<feature type="domain" description="Peptidase S11 D-Ala-D-Ala carboxypeptidase A C-terminal" evidence="17">
    <location>
        <begin position="277"/>
        <end position="369"/>
    </location>
</feature>
<evidence type="ECO:0000256" key="11">
    <source>
        <dbReference type="ARBA" id="ARBA00023316"/>
    </source>
</evidence>
<proteinExistence type="inferred from homology"/>
<dbReference type="Gene3D" id="3.40.710.10">
    <property type="entry name" value="DD-peptidase/beta-lactamase superfamily"/>
    <property type="match status" value="1"/>
</dbReference>
<dbReference type="SUPFAM" id="SSF69189">
    <property type="entry name" value="Penicillin-binding protein associated domain"/>
    <property type="match status" value="1"/>
</dbReference>
<keyword evidence="7 16" id="KW-0732">Signal</keyword>
<reference evidence="18" key="1">
    <citation type="submission" date="2020-10" db="EMBL/GenBank/DDBJ databases">
        <title>ChiBAC.</title>
        <authorList>
            <person name="Zenner C."/>
            <person name="Hitch T.C.A."/>
            <person name="Clavel T."/>
        </authorList>
    </citation>
    <scope>NUCLEOTIDE SEQUENCE</scope>
    <source>
        <strain evidence="18">DSM 107454</strain>
    </source>
</reference>
<dbReference type="InterPro" id="IPR012338">
    <property type="entry name" value="Beta-lactam/transpept-like"/>
</dbReference>
<dbReference type="Pfam" id="PF00768">
    <property type="entry name" value="Peptidase_S11"/>
    <property type="match status" value="1"/>
</dbReference>
<dbReference type="GO" id="GO:0071555">
    <property type="term" value="P:cell wall organization"/>
    <property type="evidence" value="ECO:0007669"/>
    <property type="project" value="UniProtKB-KW"/>
</dbReference>
<dbReference type="Gene3D" id="2.60.410.10">
    <property type="entry name" value="D-Ala-D-Ala carboxypeptidase, C-terminal domain"/>
    <property type="match status" value="1"/>
</dbReference>
<dbReference type="EMBL" id="JADCKB010000012">
    <property type="protein sequence ID" value="MBE5040185.1"/>
    <property type="molecule type" value="Genomic_DNA"/>
</dbReference>
<keyword evidence="10" id="KW-0573">Peptidoglycan synthesis</keyword>
<feature type="signal peptide" evidence="16">
    <location>
        <begin position="1"/>
        <end position="22"/>
    </location>
</feature>
<comment type="similarity">
    <text evidence="3 15">Belongs to the peptidase S11 family.</text>
</comment>
<sequence length="386" mass="41571">MRGICIGLAVILLCTGSICVFAEPSTQVDTEVSTQLVEAESGILMEASTGEVLYEWEPDKRLQIASVTKVMTMLLIMEALDSGKIHKDDMVTVSENAASMGGSQVFLEVGEQMSVNDMLKAIAVASGNDAAVAMAEYIGGTHEAFVEKMNKKAQELQCENTHFINCNGLDETQEHYSSARDIAKISRELIKHQGIFDYTTIWMDSLRDGKFGLSNTNRLIRFYPGANGLKTGSTSAAKYCLSATAERDGMQLIAVVLGAPSTAERFDSASSLLDYGFANYAVADGDTVDMTLPSLPVQGGTVSVIPLEIKDGAFIVKKGNQDKVEKEISLEPSVKAPVAAGDKLGEIIFKIDGEEAARRDIVAAAGVDRIGTLQMFQKILKQWAAM</sequence>
<evidence type="ECO:0000256" key="14">
    <source>
        <dbReference type="PIRSR" id="PIRSR618044-2"/>
    </source>
</evidence>
<organism evidence="18 19">
    <name type="scientific">Ructibacterium gallinarum</name>
    <dbReference type="NCBI Taxonomy" id="2779355"/>
    <lineage>
        <taxon>Bacteria</taxon>
        <taxon>Bacillati</taxon>
        <taxon>Bacillota</taxon>
        <taxon>Clostridia</taxon>
        <taxon>Eubacteriales</taxon>
        <taxon>Oscillospiraceae</taxon>
        <taxon>Ructibacterium</taxon>
    </lineage>
</organism>
<feature type="active site" description="Acyl-ester intermediate" evidence="13">
    <location>
        <position position="66"/>
    </location>
</feature>
<dbReference type="InterPro" id="IPR037167">
    <property type="entry name" value="Peptidase_S11_C_sf"/>
</dbReference>
<gene>
    <name evidence="18" type="ORF">INF28_06895</name>
</gene>
<dbReference type="Pfam" id="PF07943">
    <property type="entry name" value="PBP5_C"/>
    <property type="match status" value="1"/>
</dbReference>
<dbReference type="SMART" id="SM00936">
    <property type="entry name" value="PBP5_C"/>
    <property type="match status" value="1"/>
</dbReference>
<evidence type="ECO:0000256" key="4">
    <source>
        <dbReference type="ARBA" id="ARBA00012448"/>
    </source>
</evidence>
<keyword evidence="19" id="KW-1185">Reference proteome</keyword>
<dbReference type="GO" id="GO:0009002">
    <property type="term" value="F:serine-type D-Ala-D-Ala carboxypeptidase activity"/>
    <property type="evidence" value="ECO:0007669"/>
    <property type="project" value="UniProtKB-EC"/>
</dbReference>
<keyword evidence="9" id="KW-0133">Cell shape</keyword>
<evidence type="ECO:0000256" key="9">
    <source>
        <dbReference type="ARBA" id="ARBA00022960"/>
    </source>
</evidence>
<dbReference type="InterPro" id="IPR012907">
    <property type="entry name" value="Peptidase_S11_C"/>
</dbReference>
<evidence type="ECO:0000256" key="3">
    <source>
        <dbReference type="ARBA" id="ARBA00007164"/>
    </source>
</evidence>
<dbReference type="PANTHER" id="PTHR21581">
    <property type="entry name" value="D-ALANYL-D-ALANINE CARBOXYPEPTIDASE"/>
    <property type="match status" value="1"/>
</dbReference>
<keyword evidence="6" id="KW-0645">Protease</keyword>
<feature type="binding site" evidence="14">
    <location>
        <position position="230"/>
    </location>
    <ligand>
        <name>substrate</name>
    </ligand>
</feature>
<dbReference type="PANTHER" id="PTHR21581:SF6">
    <property type="entry name" value="TRAFFICKING PROTEIN PARTICLE COMPLEX SUBUNIT 12"/>
    <property type="match status" value="1"/>
</dbReference>
<dbReference type="Proteomes" id="UP000806542">
    <property type="component" value="Unassembled WGS sequence"/>
</dbReference>
<evidence type="ECO:0000256" key="2">
    <source>
        <dbReference type="ARBA" id="ARBA00004752"/>
    </source>
</evidence>
<keyword evidence="11" id="KW-0961">Cell wall biogenesis/degradation</keyword>
<evidence type="ECO:0000256" key="5">
    <source>
        <dbReference type="ARBA" id="ARBA00022645"/>
    </source>
</evidence>
<dbReference type="PRINTS" id="PR00725">
    <property type="entry name" value="DADACBPTASE1"/>
</dbReference>
<dbReference type="InterPro" id="IPR001967">
    <property type="entry name" value="Peptidase_S11_N"/>
</dbReference>
<keyword evidence="8" id="KW-0378">Hydrolase</keyword>
<protein>
    <recommendedName>
        <fullName evidence="4">serine-type D-Ala-D-Ala carboxypeptidase</fullName>
        <ecNumber evidence="4">3.4.16.4</ecNumber>
    </recommendedName>
</protein>
<evidence type="ECO:0000256" key="16">
    <source>
        <dbReference type="SAM" id="SignalP"/>
    </source>
</evidence>
<dbReference type="GO" id="GO:0009252">
    <property type="term" value="P:peptidoglycan biosynthetic process"/>
    <property type="evidence" value="ECO:0007669"/>
    <property type="project" value="UniProtKB-KW"/>
</dbReference>
<evidence type="ECO:0000256" key="12">
    <source>
        <dbReference type="ARBA" id="ARBA00034000"/>
    </source>
</evidence>